<gene>
    <name evidence="1" type="ORF">AAGT95_03125</name>
</gene>
<reference evidence="1 2" key="1">
    <citation type="submission" date="2024-04" db="EMBL/GenBank/DDBJ databases">
        <title>Salinicola lusitanus LLJ914,a marine bacterium isolated from the Okinawa Trough.</title>
        <authorList>
            <person name="Li J."/>
        </authorList>
    </citation>
    <scope>NUCLEOTIDE SEQUENCE [LARGE SCALE GENOMIC DNA]</scope>
    <source>
        <strain evidence="1 2">LLJ914</strain>
    </source>
</reference>
<dbReference type="EMBL" id="CP151919">
    <property type="protein sequence ID" value="XAD54986.1"/>
    <property type="molecule type" value="Genomic_DNA"/>
</dbReference>
<evidence type="ECO:0000313" key="2">
    <source>
        <dbReference type="Proteomes" id="UP001453229"/>
    </source>
</evidence>
<dbReference type="Proteomes" id="UP001453229">
    <property type="component" value="Chromosome"/>
</dbReference>
<dbReference type="RefSeq" id="WP_342595515.1">
    <property type="nucleotide sequence ID" value="NZ_CP151919.1"/>
</dbReference>
<proteinExistence type="predicted"/>
<organism evidence="1 2">
    <name type="scientific">Salinicola lusitanus</name>
    <dbReference type="NCBI Taxonomy" id="1949085"/>
    <lineage>
        <taxon>Bacteria</taxon>
        <taxon>Pseudomonadati</taxon>
        <taxon>Pseudomonadota</taxon>
        <taxon>Gammaproteobacteria</taxon>
        <taxon>Oceanospirillales</taxon>
        <taxon>Halomonadaceae</taxon>
        <taxon>Salinicola</taxon>
    </lineage>
</organism>
<evidence type="ECO:0000313" key="1">
    <source>
        <dbReference type="EMBL" id="XAD54986.1"/>
    </source>
</evidence>
<accession>A0ABZ3CUX5</accession>
<protein>
    <submittedName>
        <fullName evidence="1">Uncharacterized protein</fullName>
    </submittedName>
</protein>
<name>A0ABZ3CUX5_9GAMM</name>
<keyword evidence="2" id="KW-1185">Reference proteome</keyword>
<sequence length="158" mass="18894">MVDIEQLKSHIRDEVGACQQRLTEFRQQLESRKQDLCLLQRNIEEWVDALGLEDIGRRYDEQTHTLEKFDETFELTLQKLTLSFGSCKLHVAPEEQYLHGSRVLLYSSADEDDIKEIIKSEGEYYFTELQFGQKRDLSRYDQLTDVSFYKLLYRWLRT</sequence>